<evidence type="ECO:0000256" key="1">
    <source>
        <dbReference type="SAM" id="Phobius"/>
    </source>
</evidence>
<keyword evidence="1" id="KW-0472">Membrane</keyword>
<accession>A0A0A9FZZ5</accession>
<sequence length="62" mass="7332">MKMIYVKYVVFLMPSSSVQVRKGAKVEFSLVYVWITVQVFFMVLSSRYDFFSQKLTACLEYV</sequence>
<keyword evidence="1" id="KW-1133">Transmembrane helix</keyword>
<dbReference type="AlphaFoldDB" id="A0A0A9FZZ5"/>
<proteinExistence type="predicted"/>
<evidence type="ECO:0000313" key="2">
    <source>
        <dbReference type="EMBL" id="JAE16784.1"/>
    </source>
</evidence>
<keyword evidence="1" id="KW-0812">Transmembrane</keyword>
<dbReference type="EMBL" id="GBRH01181112">
    <property type="protein sequence ID" value="JAE16784.1"/>
    <property type="molecule type" value="Transcribed_RNA"/>
</dbReference>
<organism evidence="2">
    <name type="scientific">Arundo donax</name>
    <name type="common">Giant reed</name>
    <name type="synonym">Donax arundinaceus</name>
    <dbReference type="NCBI Taxonomy" id="35708"/>
    <lineage>
        <taxon>Eukaryota</taxon>
        <taxon>Viridiplantae</taxon>
        <taxon>Streptophyta</taxon>
        <taxon>Embryophyta</taxon>
        <taxon>Tracheophyta</taxon>
        <taxon>Spermatophyta</taxon>
        <taxon>Magnoliopsida</taxon>
        <taxon>Liliopsida</taxon>
        <taxon>Poales</taxon>
        <taxon>Poaceae</taxon>
        <taxon>PACMAD clade</taxon>
        <taxon>Arundinoideae</taxon>
        <taxon>Arundineae</taxon>
        <taxon>Arundo</taxon>
    </lineage>
</organism>
<feature type="transmembrane region" description="Helical" evidence="1">
    <location>
        <begin position="26"/>
        <end position="44"/>
    </location>
</feature>
<reference evidence="2" key="1">
    <citation type="submission" date="2014-09" db="EMBL/GenBank/DDBJ databases">
        <authorList>
            <person name="Magalhaes I.L.F."/>
            <person name="Oliveira U."/>
            <person name="Santos F.R."/>
            <person name="Vidigal T.H.D.A."/>
            <person name="Brescovit A.D."/>
            <person name="Santos A.J."/>
        </authorList>
    </citation>
    <scope>NUCLEOTIDE SEQUENCE</scope>
    <source>
        <tissue evidence="2">Shoot tissue taken approximately 20 cm above the soil surface</tissue>
    </source>
</reference>
<name>A0A0A9FZZ5_ARUDO</name>
<protein>
    <submittedName>
        <fullName evidence="2">Uncharacterized protein</fullName>
    </submittedName>
</protein>
<reference evidence="2" key="2">
    <citation type="journal article" date="2015" name="Data Brief">
        <title>Shoot transcriptome of the giant reed, Arundo donax.</title>
        <authorList>
            <person name="Barrero R.A."/>
            <person name="Guerrero F.D."/>
            <person name="Moolhuijzen P."/>
            <person name="Goolsby J.A."/>
            <person name="Tidwell J."/>
            <person name="Bellgard S.E."/>
            <person name="Bellgard M.I."/>
        </authorList>
    </citation>
    <scope>NUCLEOTIDE SEQUENCE</scope>
    <source>
        <tissue evidence="2">Shoot tissue taken approximately 20 cm above the soil surface</tissue>
    </source>
</reference>